<evidence type="ECO:0000259" key="1">
    <source>
        <dbReference type="Pfam" id="PF12657"/>
    </source>
</evidence>
<dbReference type="Proteomes" id="UP000237144">
    <property type="component" value="Unassembled WGS sequence"/>
</dbReference>
<feature type="domain" description="Transcription factor IIIC putative zinc-finger" evidence="2">
    <location>
        <begin position="720"/>
        <end position="794"/>
    </location>
</feature>
<dbReference type="STRING" id="741276.A0A2S5BET2"/>
<sequence>MSDAASTSTLTASTLVGTSTVTYGAVAPCPSSLLRSDDGQFAIVTRAEIHLLIPTLGYASKEVIDSSRAAARPLAGTKGGADALESGFKGKGKETDELAWLKTAAVLDKKNVIKWSDWADEYDLDMPGIVESHWRAASWSPSGLSHLGGCILGAITTNGEALLYEAKKNATKGEWNELADLTSGLVNELAPVQSGIPVQNPRMRRKMVAALLRCQTSAIAWSPAVPGVTSDLSLLALGHRSGEVSLWRVNDARVPECLARFSAADKVNIVNVLSWSDWTATHELATAQLAIADGDGRVFTVEVKQPLGASASADVEVSDALPVCEADSRGATQLCWAISPTSGSDQLAYTKLGTVCLASVGQGADGTVWEVQEVELPLVSQNQWTGSTPWAVCSGLAFIPEHNSLLVSLSSSALYFFEVSPALRLVHQPDTHSAATLTRAGRELFEEIVIRTGAPGMTRSKPASGAGSSAVGRISRKDGPRVMGLVHLEGSAHADKIGKVAFIFETARPDSSIYRTYGQFRTYLVVADLDDPTMSDVEAVQQVRQALSRPTNPRTRSPLKDLLLPLHYIRRFASSADFVSALLELLVAPLSIHEDLSLPDVETALREKFEARIWAEEGLQILRQKETLARALMRDEDLAAEMRHDAKRVHTDLLRSLIKELLAKTAALLGALKLQETAKTVYSRLLLASASLHPVAESDENGALLPADELARAYEQGNVLCPACQAPVPLANTRYACCETGHQWERCSITLDLISTVQVRTCTACERKALLHSTDGVLDELLGLATCCVYCGGRWMRMR</sequence>
<dbReference type="GO" id="GO:0000127">
    <property type="term" value="C:transcription factor TFIIIC complex"/>
    <property type="evidence" value="ECO:0007669"/>
    <property type="project" value="InterPro"/>
</dbReference>
<reference evidence="3 4" key="1">
    <citation type="journal article" date="2018" name="Front. Microbiol.">
        <title>Prospects for Fungal Bioremediation of Acidic Radioactive Waste Sites: Characterization and Genome Sequence of Rhodotorula taiwanensis MD1149.</title>
        <authorList>
            <person name="Tkavc R."/>
            <person name="Matrosova V.Y."/>
            <person name="Grichenko O.E."/>
            <person name="Gostincar C."/>
            <person name="Volpe R.P."/>
            <person name="Klimenkova P."/>
            <person name="Gaidamakova E.K."/>
            <person name="Zhou C.E."/>
            <person name="Stewart B.J."/>
            <person name="Lyman M.G."/>
            <person name="Malfatti S.A."/>
            <person name="Rubinfeld B."/>
            <person name="Courtot M."/>
            <person name="Singh J."/>
            <person name="Dalgard C.L."/>
            <person name="Hamilton T."/>
            <person name="Frey K.G."/>
            <person name="Gunde-Cimerman N."/>
            <person name="Dugan L."/>
            <person name="Daly M.J."/>
        </authorList>
    </citation>
    <scope>NUCLEOTIDE SEQUENCE [LARGE SCALE GENOMIC DNA]</scope>
    <source>
        <strain evidence="3 4">MD1149</strain>
    </source>
</reference>
<dbReference type="InterPro" id="IPR044230">
    <property type="entry name" value="GTF3C4"/>
</dbReference>
<dbReference type="AlphaFoldDB" id="A0A2S5BET2"/>
<evidence type="ECO:0000259" key="2">
    <source>
        <dbReference type="Pfam" id="PF12660"/>
    </source>
</evidence>
<proteinExistence type="predicted"/>
<dbReference type="Gene3D" id="2.130.10.10">
    <property type="entry name" value="YVTN repeat-like/Quinoprotein amine dehydrogenase"/>
    <property type="match status" value="1"/>
</dbReference>
<dbReference type="InterPro" id="IPR024764">
    <property type="entry name" value="TFIIIC_Znf"/>
</dbReference>
<dbReference type="OrthoDB" id="421374at2759"/>
<dbReference type="InterPro" id="IPR015943">
    <property type="entry name" value="WD40/YVTN_repeat-like_dom_sf"/>
</dbReference>
<dbReference type="InterPro" id="IPR036322">
    <property type="entry name" value="WD40_repeat_dom_sf"/>
</dbReference>
<dbReference type="GO" id="GO:0006384">
    <property type="term" value="P:transcription initiation at RNA polymerase III promoter"/>
    <property type="evidence" value="ECO:0007669"/>
    <property type="project" value="InterPro"/>
</dbReference>
<name>A0A2S5BET2_9BASI</name>
<dbReference type="PANTHER" id="PTHR15496">
    <property type="entry name" value="GENERAL TRANSCRIPTION FACTOR 3C POLYPEPTIDE 4 FAMILY"/>
    <property type="match status" value="1"/>
</dbReference>
<dbReference type="PANTHER" id="PTHR15496:SF2">
    <property type="entry name" value="GENERAL TRANSCRIPTION FACTOR 3C POLYPEPTIDE 4"/>
    <property type="match status" value="1"/>
</dbReference>
<organism evidence="3 4">
    <name type="scientific">Rhodotorula taiwanensis</name>
    <dbReference type="NCBI Taxonomy" id="741276"/>
    <lineage>
        <taxon>Eukaryota</taxon>
        <taxon>Fungi</taxon>
        <taxon>Dikarya</taxon>
        <taxon>Basidiomycota</taxon>
        <taxon>Pucciniomycotina</taxon>
        <taxon>Microbotryomycetes</taxon>
        <taxon>Sporidiobolales</taxon>
        <taxon>Sporidiobolaceae</taxon>
        <taxon>Rhodotorula</taxon>
    </lineage>
</organism>
<dbReference type="Pfam" id="PF12660">
    <property type="entry name" value="zf-TFIIIC"/>
    <property type="match status" value="1"/>
</dbReference>
<dbReference type="Pfam" id="PF12657">
    <property type="entry name" value="TFIIIC_delta"/>
    <property type="match status" value="1"/>
</dbReference>
<dbReference type="EMBL" id="PJQD01000018">
    <property type="protein sequence ID" value="POY75286.1"/>
    <property type="molecule type" value="Genomic_DNA"/>
</dbReference>
<dbReference type="SUPFAM" id="SSF50978">
    <property type="entry name" value="WD40 repeat-like"/>
    <property type="match status" value="1"/>
</dbReference>
<keyword evidence="4" id="KW-1185">Reference proteome</keyword>
<feature type="domain" description="Transcription factor IIIC 90kDa subunit N-terminal" evidence="1">
    <location>
        <begin position="36"/>
        <end position="425"/>
    </location>
</feature>
<dbReference type="InterPro" id="IPR024761">
    <property type="entry name" value="TFIIIC_delta_N"/>
</dbReference>
<protein>
    <recommendedName>
        <fullName evidence="5">Transcription factor IIIC 90kDa subunit N-terminal domain-containing protein</fullName>
    </recommendedName>
</protein>
<evidence type="ECO:0000313" key="4">
    <source>
        <dbReference type="Proteomes" id="UP000237144"/>
    </source>
</evidence>
<comment type="caution">
    <text evidence="3">The sequence shown here is derived from an EMBL/GenBank/DDBJ whole genome shotgun (WGS) entry which is preliminary data.</text>
</comment>
<evidence type="ECO:0008006" key="5">
    <source>
        <dbReference type="Google" id="ProtNLM"/>
    </source>
</evidence>
<accession>A0A2S5BET2</accession>
<dbReference type="GO" id="GO:0004402">
    <property type="term" value="F:histone acetyltransferase activity"/>
    <property type="evidence" value="ECO:0007669"/>
    <property type="project" value="InterPro"/>
</dbReference>
<gene>
    <name evidence="3" type="ORF">BMF94_1657</name>
</gene>
<evidence type="ECO:0000313" key="3">
    <source>
        <dbReference type="EMBL" id="POY75286.1"/>
    </source>
</evidence>